<dbReference type="EMBL" id="JBJURJ010000025">
    <property type="protein sequence ID" value="MFM9332092.1"/>
    <property type="molecule type" value="Genomic_DNA"/>
</dbReference>
<evidence type="ECO:0000313" key="2">
    <source>
        <dbReference type="Proteomes" id="UP001631969"/>
    </source>
</evidence>
<evidence type="ECO:0000313" key="1">
    <source>
        <dbReference type="EMBL" id="MFM9332092.1"/>
    </source>
</evidence>
<comment type="caution">
    <text evidence="1">The sequence shown here is derived from an EMBL/GenBank/DDBJ whole genome shotgun (WGS) entry which is preliminary data.</text>
</comment>
<dbReference type="Proteomes" id="UP001631969">
    <property type="component" value="Unassembled WGS sequence"/>
</dbReference>
<organism evidence="1 2">
    <name type="scientific">Paenibacillus mesotrionivorans</name>
    <dbReference type="NCBI Taxonomy" id="3160968"/>
    <lineage>
        <taxon>Bacteria</taxon>
        <taxon>Bacillati</taxon>
        <taxon>Bacillota</taxon>
        <taxon>Bacilli</taxon>
        <taxon>Bacillales</taxon>
        <taxon>Paenibacillaceae</taxon>
        <taxon>Paenibacillus</taxon>
    </lineage>
</organism>
<reference evidence="1" key="1">
    <citation type="submission" date="2024-12" db="EMBL/GenBank/DDBJ databases">
        <authorList>
            <person name="Wu N."/>
        </authorList>
    </citation>
    <scope>NUCLEOTIDE SEQUENCE</scope>
    <source>
        <strain evidence="1">P15</strain>
    </source>
</reference>
<name>A0ACC7P5Y8_9BACL</name>
<keyword evidence="1" id="KW-0378">Hydrolase</keyword>
<proteinExistence type="predicted"/>
<gene>
    <name evidence="1" type="ORF">ACI1P1_27715</name>
</gene>
<sequence>MNTQDKQEAKSQVYNFNYGWTFKVADAFPLVAALEAWKDQSGRFFYEKEYEELAWETVGLPHTYNDKDLFVDRIKDAGSGQKRTFSFYRKWFRLPDSHNGKKVLIEFEGIRQTCYLYINGTLAGYYEAGVAPFAFDLTPYVDDDGDNLIAIATDNTSTRDLDFFVAETPNHPDALPGAFIDSLTEQDSIPESARSVRYFWNCNDFNPSVGGLTKNIRLHVKPKLYITLPIYSNLQTKGVYIFGSDYDIPQRQAAIHVQAEIRNETGAGQTVQLESIISDHQGNEISRTLSGLNLIPAAELPATPPITITPQDAYRKDGEKFIPLAEDEVAPTVTESVEVTIIKHSATVSGLRFWSPDDPYLYTVHTRLILDGELLDTVKTVTGFRKVSYDGEQGLLINDTRVWLTGYAQRSSNEWAAVGIPTDWLRDMDAKLVRESNANHIRWMHVAASPADIRSCDRYGVVCTQPAGDKEHENFGRQWDQRMEVMRDIIIYFKNNPSILFWEAGNNSISKEHMREMRLLKEQLDPNGGRFMGCRTLNTEDVVQEAEYVGTMLNRHAGRFQSSKMPVTETEYLREEAPRRVWDDFSPPDFDYDNLYLGRGGRKQPGGDCFDLTSEELSLYAARGYAEFFNDRIGGASGKNFYAAAAALCWTDSAQHGRQAASENARMSGRVDPVRIKKQSFEAFRTIQSPVPMVKIVGHWNYPEEGGNNYRYALKEFDGTHWRKTGEYAYRNPKDKTVYVLGSYSIARVELFINGKPAGVCDKPVDTFVFPFEQIDITQSGSITAKAYDYEGKLAAEDRIETASAPARLRMTPHTGDRGLLADGTDVAYVDVEVLDEQGRLCPLAFDRIDFTLEGEGVFLGGYNSGRFNGFGKEDSVIHQNHVYAECGNNRVFIRSTRSAGEIRLTAQMRGVPQAAVSLQSHSADTAPLALEQIQCLAPVYGDTAPASAYPFEAIPEADAAKYVPEDKIYCKVLVDGQEPDTRGILSVYNHGSIYSPVLFILERIKNMRPELFDYSYDGDKQILTLTSGGNTVTAEKGRTHLLVNGEENLLNGEPYIHRDAFIVEINAVISYIQGVVAYYDDNVRVFRIELPAKNG</sequence>
<protein>
    <submittedName>
        <fullName evidence="1">Glycoside hydrolase family 2 protein</fullName>
    </submittedName>
</protein>
<accession>A0ACC7P5Y8</accession>
<keyword evidence="2" id="KW-1185">Reference proteome</keyword>